<reference evidence="2 3" key="1">
    <citation type="submission" date="2019-03" db="EMBL/GenBank/DDBJ databases">
        <title>Single cell metagenomics reveals metabolic interactions within the superorganism composed of flagellate Streblomastix strix and complex community of Bacteroidetes bacteria on its surface.</title>
        <authorList>
            <person name="Treitli S.C."/>
            <person name="Kolisko M."/>
            <person name="Husnik F."/>
            <person name="Keeling P."/>
            <person name="Hampl V."/>
        </authorList>
    </citation>
    <scope>NUCLEOTIDE SEQUENCE [LARGE SCALE GENOMIC DNA]</scope>
    <source>
        <strain evidence="2">ST1C</strain>
    </source>
</reference>
<gene>
    <name evidence="2" type="ORF">EZS28_031489</name>
</gene>
<feature type="transmembrane region" description="Helical" evidence="1">
    <location>
        <begin position="52"/>
        <end position="75"/>
    </location>
</feature>
<organism evidence="2 3">
    <name type="scientific">Streblomastix strix</name>
    <dbReference type="NCBI Taxonomy" id="222440"/>
    <lineage>
        <taxon>Eukaryota</taxon>
        <taxon>Metamonada</taxon>
        <taxon>Preaxostyla</taxon>
        <taxon>Oxymonadida</taxon>
        <taxon>Streblomastigidae</taxon>
        <taxon>Streblomastix</taxon>
    </lineage>
</organism>
<comment type="caution">
    <text evidence="2">The sequence shown here is derived from an EMBL/GenBank/DDBJ whole genome shotgun (WGS) entry which is preliminary data.</text>
</comment>
<feature type="transmembrane region" description="Helical" evidence="1">
    <location>
        <begin position="87"/>
        <end position="105"/>
    </location>
</feature>
<dbReference type="AlphaFoldDB" id="A0A5J4URK3"/>
<keyword evidence="1" id="KW-0812">Transmembrane</keyword>
<accession>A0A5J4URK3</accession>
<name>A0A5J4URK3_9EUKA</name>
<keyword evidence="1" id="KW-0472">Membrane</keyword>
<evidence type="ECO:0000313" key="2">
    <source>
        <dbReference type="EMBL" id="KAA6372983.1"/>
    </source>
</evidence>
<feature type="transmembrane region" description="Helical" evidence="1">
    <location>
        <begin position="112"/>
        <end position="133"/>
    </location>
</feature>
<sequence>MQAISNADCTPTYDAILAFSIITFIFMSCSLLIALLKVFLPSMTLKLTWTQWFFIVQIATFGSNAVFWLCHFFLPSCGGYKIDWKEIVLFVIAILATVGAVLMVIPKKHPFFVYIYLCFVILHTIFSWLDLWIRDNTYQYWGFACGYHSADYRKNGANLTFEYNVHNLFGSNLQLVCALIVGLNASLKLKN</sequence>
<dbReference type="Proteomes" id="UP000324800">
    <property type="component" value="Unassembled WGS sequence"/>
</dbReference>
<proteinExistence type="predicted"/>
<evidence type="ECO:0000313" key="3">
    <source>
        <dbReference type="Proteomes" id="UP000324800"/>
    </source>
</evidence>
<keyword evidence="1" id="KW-1133">Transmembrane helix</keyword>
<protein>
    <submittedName>
        <fullName evidence="2">Uncharacterized protein</fullName>
    </submittedName>
</protein>
<feature type="transmembrane region" description="Helical" evidence="1">
    <location>
        <begin position="15"/>
        <end position="40"/>
    </location>
</feature>
<dbReference type="EMBL" id="SNRW01013114">
    <property type="protein sequence ID" value="KAA6372983.1"/>
    <property type="molecule type" value="Genomic_DNA"/>
</dbReference>
<evidence type="ECO:0000256" key="1">
    <source>
        <dbReference type="SAM" id="Phobius"/>
    </source>
</evidence>